<evidence type="ECO:0000313" key="2">
    <source>
        <dbReference type="EMBL" id="KAB1062867.1"/>
    </source>
</evidence>
<protein>
    <submittedName>
        <fullName evidence="2">NifU family protein</fullName>
    </submittedName>
</protein>
<dbReference type="PANTHER" id="PTHR11178">
    <property type="entry name" value="IRON-SULFUR CLUSTER SCAFFOLD PROTEIN NFU-RELATED"/>
    <property type="match status" value="1"/>
</dbReference>
<dbReference type="PANTHER" id="PTHR11178:SF51">
    <property type="entry name" value="FE_S BIOGENESIS PROTEIN NFUA"/>
    <property type="match status" value="1"/>
</dbReference>
<dbReference type="GO" id="GO:0051536">
    <property type="term" value="F:iron-sulfur cluster binding"/>
    <property type="evidence" value="ECO:0007669"/>
    <property type="project" value="InterPro"/>
</dbReference>
<comment type="caution">
    <text evidence="2">The sequence shown here is derived from an EMBL/GenBank/DDBJ whole genome shotgun (WGS) entry which is preliminary data.</text>
</comment>
<feature type="domain" description="NIF system FeS cluster assembly NifU C-terminal" evidence="1">
    <location>
        <begin position="13"/>
        <end position="77"/>
    </location>
</feature>
<evidence type="ECO:0000259" key="1">
    <source>
        <dbReference type="Pfam" id="PF01106"/>
    </source>
</evidence>
<sequence length="86" mass="9749">MANKEEIYERTIKAMEQIRPFLKEDGGDLFLAEITDDMIAKVELKGTCTNCSMNRMTFTEGVKDTIMRQVPEIKGVEAVNFALNES</sequence>
<dbReference type="InterPro" id="IPR001075">
    <property type="entry name" value="NIF_FeS_clus_asmbl_NifU_C"/>
</dbReference>
<dbReference type="OrthoDB" id="9796965at2"/>
<dbReference type="Gene3D" id="3.30.300.130">
    <property type="entry name" value="Fe-S cluster assembly (FSCA)"/>
    <property type="match status" value="1"/>
</dbReference>
<dbReference type="RefSeq" id="WP_151169520.1">
    <property type="nucleotide sequence ID" value="NZ_WACR01000010.1"/>
</dbReference>
<dbReference type="Proteomes" id="UP000435357">
    <property type="component" value="Unassembled WGS sequence"/>
</dbReference>
<name>A0A6N6M679_9FLAO</name>
<evidence type="ECO:0000313" key="3">
    <source>
        <dbReference type="Proteomes" id="UP000435357"/>
    </source>
</evidence>
<accession>A0A6N6M679</accession>
<dbReference type="GO" id="GO:0005506">
    <property type="term" value="F:iron ion binding"/>
    <property type="evidence" value="ECO:0007669"/>
    <property type="project" value="InterPro"/>
</dbReference>
<dbReference type="InterPro" id="IPR034904">
    <property type="entry name" value="FSCA_dom_sf"/>
</dbReference>
<reference evidence="2 3" key="1">
    <citation type="submission" date="2019-09" db="EMBL/GenBank/DDBJ databases">
        <title>Genomes of Cryomorphaceae.</title>
        <authorList>
            <person name="Bowman J.P."/>
        </authorList>
    </citation>
    <scope>NUCLEOTIDE SEQUENCE [LARGE SCALE GENOMIC DNA]</scope>
    <source>
        <strain evidence="2 3">KCTC 52047</strain>
    </source>
</reference>
<gene>
    <name evidence="2" type="ORF">F3059_11820</name>
</gene>
<dbReference type="SUPFAM" id="SSF117916">
    <property type="entry name" value="Fe-S cluster assembly (FSCA) domain-like"/>
    <property type="match status" value="1"/>
</dbReference>
<dbReference type="EMBL" id="WACR01000010">
    <property type="protein sequence ID" value="KAB1062867.1"/>
    <property type="molecule type" value="Genomic_DNA"/>
</dbReference>
<proteinExistence type="predicted"/>
<dbReference type="AlphaFoldDB" id="A0A6N6M679"/>
<keyword evidence="3" id="KW-1185">Reference proteome</keyword>
<organism evidence="2 3">
    <name type="scientific">Salibacter halophilus</name>
    <dbReference type="NCBI Taxonomy" id="1803916"/>
    <lineage>
        <taxon>Bacteria</taxon>
        <taxon>Pseudomonadati</taxon>
        <taxon>Bacteroidota</taxon>
        <taxon>Flavobacteriia</taxon>
        <taxon>Flavobacteriales</taxon>
        <taxon>Salibacteraceae</taxon>
        <taxon>Salibacter</taxon>
    </lineage>
</organism>
<dbReference type="Pfam" id="PF01106">
    <property type="entry name" value="NifU"/>
    <property type="match status" value="1"/>
</dbReference>
<dbReference type="GO" id="GO:0016226">
    <property type="term" value="P:iron-sulfur cluster assembly"/>
    <property type="evidence" value="ECO:0007669"/>
    <property type="project" value="InterPro"/>
</dbReference>